<accession>A0AAN9LKA8</accession>
<keyword evidence="2" id="KW-1185">Reference proteome</keyword>
<comment type="caution">
    <text evidence="1">The sequence shown here is derived from an EMBL/GenBank/DDBJ whole genome shotgun (WGS) entry which is preliminary data.</text>
</comment>
<reference evidence="1 2" key="1">
    <citation type="submission" date="2024-01" db="EMBL/GenBank/DDBJ databases">
        <title>The genomes of 5 underutilized Papilionoideae crops provide insights into root nodulation and disease resistanc.</title>
        <authorList>
            <person name="Jiang F."/>
        </authorList>
    </citation>
    <scope>NUCLEOTIDE SEQUENCE [LARGE SCALE GENOMIC DNA]</scope>
    <source>
        <strain evidence="1">LVBAO_FW01</strain>
        <tissue evidence="1">Leaves</tissue>
    </source>
</reference>
<proteinExistence type="predicted"/>
<organism evidence="1 2">
    <name type="scientific">Canavalia gladiata</name>
    <name type="common">Sword bean</name>
    <name type="synonym">Dolichos gladiatus</name>
    <dbReference type="NCBI Taxonomy" id="3824"/>
    <lineage>
        <taxon>Eukaryota</taxon>
        <taxon>Viridiplantae</taxon>
        <taxon>Streptophyta</taxon>
        <taxon>Embryophyta</taxon>
        <taxon>Tracheophyta</taxon>
        <taxon>Spermatophyta</taxon>
        <taxon>Magnoliopsida</taxon>
        <taxon>eudicotyledons</taxon>
        <taxon>Gunneridae</taxon>
        <taxon>Pentapetalae</taxon>
        <taxon>rosids</taxon>
        <taxon>fabids</taxon>
        <taxon>Fabales</taxon>
        <taxon>Fabaceae</taxon>
        <taxon>Papilionoideae</taxon>
        <taxon>50 kb inversion clade</taxon>
        <taxon>NPAAA clade</taxon>
        <taxon>indigoferoid/millettioid clade</taxon>
        <taxon>Phaseoleae</taxon>
        <taxon>Canavalia</taxon>
    </lineage>
</organism>
<dbReference type="AlphaFoldDB" id="A0AAN9LKA8"/>
<protein>
    <submittedName>
        <fullName evidence="1">Uncharacterized protein</fullName>
    </submittedName>
</protein>
<dbReference type="Proteomes" id="UP001367508">
    <property type="component" value="Unassembled WGS sequence"/>
</dbReference>
<evidence type="ECO:0000313" key="2">
    <source>
        <dbReference type="Proteomes" id="UP001367508"/>
    </source>
</evidence>
<dbReference type="EMBL" id="JAYMYQ010000004">
    <property type="protein sequence ID" value="KAK7337575.1"/>
    <property type="molecule type" value="Genomic_DNA"/>
</dbReference>
<gene>
    <name evidence="1" type="ORF">VNO77_18157</name>
</gene>
<name>A0AAN9LKA8_CANGL</name>
<evidence type="ECO:0000313" key="1">
    <source>
        <dbReference type="EMBL" id="KAK7337575.1"/>
    </source>
</evidence>
<sequence>MPSYEHLIKNRNQNISQTKTKMGPLHLAFNTMTKYMSQVDILEIYLKFDLVKSLPPRLKPNSCLYYSSTRAMPASSTVLDIRISKPQ</sequence>